<evidence type="ECO:0000313" key="3">
    <source>
        <dbReference type="Proteomes" id="UP000243459"/>
    </source>
</evidence>
<feature type="region of interest" description="Disordered" evidence="1">
    <location>
        <begin position="39"/>
        <end position="89"/>
    </location>
</feature>
<dbReference type="EMBL" id="CM007386">
    <property type="protein sequence ID" value="ONK66883.1"/>
    <property type="molecule type" value="Genomic_DNA"/>
</dbReference>
<feature type="region of interest" description="Disordered" evidence="1">
    <location>
        <begin position="1"/>
        <end position="20"/>
    </location>
</feature>
<feature type="compositionally biased region" description="Polar residues" evidence="1">
    <location>
        <begin position="1"/>
        <end position="11"/>
    </location>
</feature>
<sequence>MEEIDQNQLEEQSTHKASLDAIRSLEVLLACKGIETKGEGIILDVGDGDEEGESGDDQSKTATAVVQLNPAPESSTTLQSPTPDPSQAP</sequence>
<organism evidence="2 3">
    <name type="scientific">Asparagus officinalis</name>
    <name type="common">Garden asparagus</name>
    <dbReference type="NCBI Taxonomy" id="4686"/>
    <lineage>
        <taxon>Eukaryota</taxon>
        <taxon>Viridiplantae</taxon>
        <taxon>Streptophyta</taxon>
        <taxon>Embryophyta</taxon>
        <taxon>Tracheophyta</taxon>
        <taxon>Spermatophyta</taxon>
        <taxon>Magnoliopsida</taxon>
        <taxon>Liliopsida</taxon>
        <taxon>Asparagales</taxon>
        <taxon>Asparagaceae</taxon>
        <taxon>Asparagoideae</taxon>
        <taxon>Asparagus</taxon>
    </lineage>
</organism>
<dbReference type="Gramene" id="ONK66883">
    <property type="protein sequence ID" value="ONK66883"/>
    <property type="gene ID" value="A4U43_C06F13040"/>
</dbReference>
<feature type="compositionally biased region" description="Polar residues" evidence="1">
    <location>
        <begin position="60"/>
        <end position="81"/>
    </location>
</feature>
<name>A0A5P1EMJ8_ASPOF</name>
<accession>A0A5P1EMJ8</accession>
<proteinExistence type="predicted"/>
<dbReference type="Proteomes" id="UP000243459">
    <property type="component" value="Chromosome 6"/>
</dbReference>
<gene>
    <name evidence="2" type="ORF">A4U43_C06F13040</name>
</gene>
<feature type="compositionally biased region" description="Acidic residues" evidence="1">
    <location>
        <begin position="46"/>
        <end position="56"/>
    </location>
</feature>
<dbReference type="AlphaFoldDB" id="A0A5P1EMJ8"/>
<keyword evidence="3" id="KW-1185">Reference proteome</keyword>
<evidence type="ECO:0000313" key="2">
    <source>
        <dbReference type="EMBL" id="ONK66883.1"/>
    </source>
</evidence>
<evidence type="ECO:0000256" key="1">
    <source>
        <dbReference type="SAM" id="MobiDB-lite"/>
    </source>
</evidence>
<protein>
    <submittedName>
        <fullName evidence="2">Uncharacterized protein</fullName>
    </submittedName>
</protein>
<reference evidence="3" key="1">
    <citation type="journal article" date="2017" name="Nat. Commun.">
        <title>The asparagus genome sheds light on the origin and evolution of a young Y chromosome.</title>
        <authorList>
            <person name="Harkess A."/>
            <person name="Zhou J."/>
            <person name="Xu C."/>
            <person name="Bowers J.E."/>
            <person name="Van der Hulst R."/>
            <person name="Ayyampalayam S."/>
            <person name="Mercati F."/>
            <person name="Riccardi P."/>
            <person name="McKain M.R."/>
            <person name="Kakrana A."/>
            <person name="Tang H."/>
            <person name="Ray J."/>
            <person name="Groenendijk J."/>
            <person name="Arikit S."/>
            <person name="Mathioni S.M."/>
            <person name="Nakano M."/>
            <person name="Shan H."/>
            <person name="Telgmann-Rauber A."/>
            <person name="Kanno A."/>
            <person name="Yue Z."/>
            <person name="Chen H."/>
            <person name="Li W."/>
            <person name="Chen Y."/>
            <person name="Xu X."/>
            <person name="Zhang Y."/>
            <person name="Luo S."/>
            <person name="Chen H."/>
            <person name="Gao J."/>
            <person name="Mao Z."/>
            <person name="Pires J.C."/>
            <person name="Luo M."/>
            <person name="Kudrna D."/>
            <person name="Wing R.A."/>
            <person name="Meyers B.C."/>
            <person name="Yi K."/>
            <person name="Kong H."/>
            <person name="Lavrijsen P."/>
            <person name="Sunseri F."/>
            <person name="Falavigna A."/>
            <person name="Ye Y."/>
            <person name="Leebens-Mack J.H."/>
            <person name="Chen G."/>
        </authorList>
    </citation>
    <scope>NUCLEOTIDE SEQUENCE [LARGE SCALE GENOMIC DNA]</scope>
    <source>
        <strain evidence="3">cv. DH0086</strain>
    </source>
</reference>